<evidence type="ECO:0000313" key="1">
    <source>
        <dbReference type="EMBL" id="CAB4203468.1"/>
    </source>
</evidence>
<protein>
    <submittedName>
        <fullName evidence="1">Uncharacterized protein</fullName>
    </submittedName>
</protein>
<sequence>MTCRFTVQITRFDAGEKWIEVVADYGTGSPGTRLDPPDGPDINIVSAKAADEDVDLTDDEYDEVCDLVGTEYDNWLTDQMGPGPEEA</sequence>
<accession>A0A6J5S3C7</accession>
<gene>
    <name evidence="1" type="ORF">UFOVP1382_84</name>
</gene>
<organism evidence="1">
    <name type="scientific">uncultured Caudovirales phage</name>
    <dbReference type="NCBI Taxonomy" id="2100421"/>
    <lineage>
        <taxon>Viruses</taxon>
        <taxon>Duplodnaviria</taxon>
        <taxon>Heunggongvirae</taxon>
        <taxon>Uroviricota</taxon>
        <taxon>Caudoviricetes</taxon>
        <taxon>Peduoviridae</taxon>
        <taxon>Maltschvirus</taxon>
        <taxon>Maltschvirus maltsch</taxon>
    </lineage>
</organism>
<dbReference type="EMBL" id="LR797331">
    <property type="protein sequence ID" value="CAB4203468.1"/>
    <property type="molecule type" value="Genomic_DNA"/>
</dbReference>
<name>A0A6J5S3C7_9CAUD</name>
<reference evidence="1" key="1">
    <citation type="submission" date="2020-05" db="EMBL/GenBank/DDBJ databases">
        <authorList>
            <person name="Chiriac C."/>
            <person name="Salcher M."/>
            <person name="Ghai R."/>
            <person name="Kavagutti S V."/>
        </authorList>
    </citation>
    <scope>NUCLEOTIDE SEQUENCE</scope>
</reference>
<proteinExistence type="predicted"/>